<evidence type="ECO:0000313" key="4">
    <source>
        <dbReference type="Proteomes" id="UP000799421"/>
    </source>
</evidence>
<dbReference type="InterPro" id="IPR052594">
    <property type="entry name" value="J_domain-containing_protein"/>
</dbReference>
<dbReference type="Gene3D" id="1.10.287.110">
    <property type="entry name" value="DnaJ domain"/>
    <property type="match status" value="1"/>
</dbReference>
<dbReference type="EMBL" id="MU005985">
    <property type="protein sequence ID" value="KAF2860103.1"/>
    <property type="molecule type" value="Genomic_DNA"/>
</dbReference>
<gene>
    <name evidence="3" type="ORF">K470DRAFT_193321</name>
</gene>
<dbReference type="OrthoDB" id="110024at2759"/>
<evidence type="ECO:0000313" key="3">
    <source>
        <dbReference type="EMBL" id="KAF2860103.1"/>
    </source>
</evidence>
<protein>
    <submittedName>
        <fullName evidence="3">DnaJ-domain-containing protein</fullName>
    </submittedName>
</protein>
<feature type="domain" description="J" evidence="2">
    <location>
        <begin position="7"/>
        <end position="74"/>
    </location>
</feature>
<dbReference type="InterPro" id="IPR056453">
    <property type="entry name" value="HTH_DNAJC9"/>
</dbReference>
<keyword evidence="4" id="KW-1185">Reference proteome</keyword>
<dbReference type="AlphaFoldDB" id="A0A6A7BYC6"/>
<reference evidence="3" key="1">
    <citation type="journal article" date="2020" name="Stud. Mycol.">
        <title>101 Dothideomycetes genomes: a test case for predicting lifestyles and emergence of pathogens.</title>
        <authorList>
            <person name="Haridas S."/>
            <person name="Albert R."/>
            <person name="Binder M."/>
            <person name="Bloem J."/>
            <person name="Labutti K."/>
            <person name="Salamov A."/>
            <person name="Andreopoulos B."/>
            <person name="Baker S."/>
            <person name="Barry K."/>
            <person name="Bills G."/>
            <person name="Bluhm B."/>
            <person name="Cannon C."/>
            <person name="Castanera R."/>
            <person name="Culley D."/>
            <person name="Daum C."/>
            <person name="Ezra D."/>
            <person name="Gonzalez J."/>
            <person name="Henrissat B."/>
            <person name="Kuo A."/>
            <person name="Liang C."/>
            <person name="Lipzen A."/>
            <person name="Lutzoni F."/>
            <person name="Magnuson J."/>
            <person name="Mondo S."/>
            <person name="Nolan M."/>
            <person name="Ohm R."/>
            <person name="Pangilinan J."/>
            <person name="Park H.-J."/>
            <person name="Ramirez L."/>
            <person name="Alfaro M."/>
            <person name="Sun H."/>
            <person name="Tritt A."/>
            <person name="Yoshinaga Y."/>
            <person name="Zwiers L.-H."/>
            <person name="Turgeon B."/>
            <person name="Goodwin S."/>
            <person name="Spatafora J."/>
            <person name="Crous P."/>
            <person name="Grigoriev I."/>
        </authorList>
    </citation>
    <scope>NUCLEOTIDE SEQUENCE</scope>
    <source>
        <strain evidence="3">CBS 480.64</strain>
    </source>
</reference>
<dbReference type="InterPro" id="IPR001623">
    <property type="entry name" value="DnaJ_domain"/>
</dbReference>
<dbReference type="Proteomes" id="UP000799421">
    <property type="component" value="Unassembled WGS sequence"/>
</dbReference>
<organism evidence="3 4">
    <name type="scientific">Piedraia hortae CBS 480.64</name>
    <dbReference type="NCBI Taxonomy" id="1314780"/>
    <lineage>
        <taxon>Eukaryota</taxon>
        <taxon>Fungi</taxon>
        <taxon>Dikarya</taxon>
        <taxon>Ascomycota</taxon>
        <taxon>Pezizomycotina</taxon>
        <taxon>Dothideomycetes</taxon>
        <taxon>Dothideomycetidae</taxon>
        <taxon>Capnodiales</taxon>
        <taxon>Piedraiaceae</taxon>
        <taxon>Piedraia</taxon>
    </lineage>
</organism>
<dbReference type="PANTHER" id="PTHR44144">
    <property type="entry name" value="DNAJ HOMOLOG SUBFAMILY C MEMBER 9"/>
    <property type="match status" value="1"/>
</dbReference>
<dbReference type="InterPro" id="IPR018253">
    <property type="entry name" value="DnaJ_domain_CS"/>
</dbReference>
<dbReference type="SMART" id="SM00271">
    <property type="entry name" value="DnaJ"/>
    <property type="match status" value="1"/>
</dbReference>
<proteinExistence type="predicted"/>
<evidence type="ECO:0000256" key="1">
    <source>
        <dbReference type="SAM" id="MobiDB-lite"/>
    </source>
</evidence>
<dbReference type="CDD" id="cd06257">
    <property type="entry name" value="DnaJ"/>
    <property type="match status" value="1"/>
</dbReference>
<dbReference type="PROSITE" id="PS00636">
    <property type="entry name" value="DNAJ_1"/>
    <property type="match status" value="1"/>
</dbReference>
<dbReference type="GO" id="GO:0005634">
    <property type="term" value="C:nucleus"/>
    <property type="evidence" value="ECO:0007669"/>
    <property type="project" value="TreeGrafter"/>
</dbReference>
<accession>A0A6A7BYC6</accession>
<dbReference type="SUPFAM" id="SSF46565">
    <property type="entry name" value="Chaperone J-domain"/>
    <property type="match status" value="1"/>
</dbReference>
<feature type="region of interest" description="Disordered" evidence="1">
    <location>
        <begin position="173"/>
        <end position="253"/>
    </location>
</feature>
<dbReference type="FunFam" id="1.10.287.110:FF:000110">
    <property type="entry name" value="DnaJ domain protein (AFU_orthologue AFUA_2G13210)"/>
    <property type="match status" value="1"/>
</dbReference>
<dbReference type="PROSITE" id="PS50076">
    <property type="entry name" value="DNAJ_2"/>
    <property type="match status" value="1"/>
</dbReference>
<dbReference type="Pfam" id="PF00226">
    <property type="entry name" value="DnaJ"/>
    <property type="match status" value="1"/>
</dbReference>
<sequence>DEPPTIDPYNILSLSRSATADQIRSAYRRAALLHHPDKAPPESKDLAHVKFQEIAFAYAILSDPSRRARYDATGSTSESVECDSDFNWADFYRHQYEGAVSEATISKFASEYRNSEEERTHLLAAYTRHKGRMAKIYEDVMLSDMVDDEERFREIIDTAIAAEEVQSFPAYANESTRARETRLKNAKRKKAKEEKEAKEEGGGMEDLKKLIQSRHRQSDRNDFLSRLEEKYGGKKRHASPPEEAIQRNRKARK</sequence>
<evidence type="ECO:0000259" key="2">
    <source>
        <dbReference type="PROSITE" id="PS50076"/>
    </source>
</evidence>
<dbReference type="PANTHER" id="PTHR44144:SF1">
    <property type="entry name" value="DNAJ HOMOLOG SUBFAMILY C MEMBER 9"/>
    <property type="match status" value="1"/>
</dbReference>
<feature type="non-terminal residue" evidence="3">
    <location>
        <position position="1"/>
    </location>
</feature>
<name>A0A6A7BYC6_9PEZI</name>
<feature type="compositionally biased region" description="Basic and acidic residues" evidence="1">
    <location>
        <begin position="216"/>
        <end position="232"/>
    </location>
</feature>
<dbReference type="InterPro" id="IPR036869">
    <property type="entry name" value="J_dom_sf"/>
</dbReference>
<dbReference type="GO" id="GO:0031072">
    <property type="term" value="F:heat shock protein binding"/>
    <property type="evidence" value="ECO:0007669"/>
    <property type="project" value="TreeGrafter"/>
</dbReference>
<dbReference type="PRINTS" id="PR00625">
    <property type="entry name" value="JDOMAIN"/>
</dbReference>
<dbReference type="GO" id="GO:0005737">
    <property type="term" value="C:cytoplasm"/>
    <property type="evidence" value="ECO:0007669"/>
    <property type="project" value="TreeGrafter"/>
</dbReference>
<feature type="compositionally biased region" description="Basic and acidic residues" evidence="1">
    <location>
        <begin position="191"/>
        <end position="209"/>
    </location>
</feature>
<dbReference type="Pfam" id="PF23302">
    <property type="entry name" value="HTH_DNAJC9"/>
    <property type="match status" value="1"/>
</dbReference>
<feature type="non-terminal residue" evidence="3">
    <location>
        <position position="253"/>
    </location>
</feature>